<evidence type="ECO:0000313" key="2">
    <source>
        <dbReference type="EMBL" id="CAD5222986.1"/>
    </source>
</evidence>
<accession>A0A1I7RZN9</accession>
<dbReference type="Proteomes" id="UP000095284">
    <property type="component" value="Unplaced"/>
</dbReference>
<dbReference type="SMR" id="A0A1I7RZN9"/>
<dbReference type="PRINTS" id="PR00069">
    <property type="entry name" value="ALDKETRDTASE"/>
</dbReference>
<dbReference type="InterPro" id="IPR036812">
    <property type="entry name" value="NAD(P)_OxRdtase_dom_sf"/>
</dbReference>
<dbReference type="OrthoDB" id="416253at2759"/>
<protein>
    <submittedName>
        <fullName evidence="2">(pine wood nematode) hypothetical protein</fullName>
    </submittedName>
</protein>
<dbReference type="GO" id="GO:0016491">
    <property type="term" value="F:oxidoreductase activity"/>
    <property type="evidence" value="ECO:0007669"/>
    <property type="project" value="InterPro"/>
</dbReference>
<dbReference type="Proteomes" id="UP000659654">
    <property type="component" value="Unassembled WGS sequence"/>
</dbReference>
<dbReference type="InterPro" id="IPR020471">
    <property type="entry name" value="AKR"/>
</dbReference>
<dbReference type="WBParaSite" id="BXY_0621100.1">
    <property type="protein sequence ID" value="BXY_0621100.1"/>
    <property type="gene ID" value="BXY_0621100"/>
</dbReference>
<name>A0A1I7RZN9_BURXY</name>
<dbReference type="InterPro" id="IPR023210">
    <property type="entry name" value="NADP_OxRdtase_dom"/>
</dbReference>
<evidence type="ECO:0000313" key="5">
    <source>
        <dbReference type="WBParaSite" id="BXY_0621100.1"/>
    </source>
</evidence>
<feature type="domain" description="NADP-dependent oxidoreductase" evidence="1">
    <location>
        <begin position="81"/>
        <end position="210"/>
    </location>
</feature>
<dbReference type="InterPro" id="IPR018170">
    <property type="entry name" value="Aldo/ket_reductase_CS"/>
</dbReference>
<dbReference type="SUPFAM" id="SSF51430">
    <property type="entry name" value="NAD(P)-linked oxidoreductase"/>
    <property type="match status" value="1"/>
</dbReference>
<dbReference type="Pfam" id="PF00248">
    <property type="entry name" value="Aldo_ket_red"/>
    <property type="match status" value="1"/>
</dbReference>
<dbReference type="AlphaFoldDB" id="A0A1I7RZN9"/>
<dbReference type="EMBL" id="CAJFDI010000003">
    <property type="protein sequence ID" value="CAD5222986.1"/>
    <property type="molecule type" value="Genomic_DNA"/>
</dbReference>
<evidence type="ECO:0000313" key="4">
    <source>
        <dbReference type="Proteomes" id="UP000659654"/>
    </source>
</evidence>
<dbReference type="Gene3D" id="3.20.20.100">
    <property type="entry name" value="NADP-dependent oxidoreductase domain"/>
    <property type="match status" value="1"/>
</dbReference>
<reference evidence="5" key="1">
    <citation type="submission" date="2016-11" db="UniProtKB">
        <authorList>
            <consortium name="WormBaseParasite"/>
        </authorList>
    </citation>
    <scope>IDENTIFICATION</scope>
</reference>
<evidence type="ECO:0000259" key="1">
    <source>
        <dbReference type="Pfam" id="PF00248"/>
    </source>
</evidence>
<dbReference type="Proteomes" id="UP000582659">
    <property type="component" value="Unassembled WGS sequence"/>
</dbReference>
<keyword evidence="4" id="KW-1185">Reference proteome</keyword>
<dbReference type="PANTHER" id="PTHR11732">
    <property type="entry name" value="ALDO/KETO REDUCTASE"/>
    <property type="match status" value="1"/>
</dbReference>
<sequence>MAPQGGTPTDGRKEQPAYMKYGHVTTNGVTVPPIGLGCWMGNATEDEVRKTLWNALDAGYRYFDTATLYGNEHIVGEVLKNTAKAIESSLKVLGVDYLDMYLMHTPLPFKPNDDCTEALRDLDGSFIVEDTPLSETWRVLEKYYHKGIIRSLGVSNFSIPQIQDILDNCEVPPHNLQMEVHIYLAQENLVNFCKSNGITVTGYSTLGSPGRKDNPVGSFIDGSCLDEPLVRRLAEKYADMEELSGLDQDKHFFPFDFAYHHPNYPYQKPVDQQ</sequence>
<dbReference type="PROSITE" id="PS00062">
    <property type="entry name" value="ALDOKETO_REDUCTASE_2"/>
    <property type="match status" value="1"/>
</dbReference>
<organism evidence="3 5">
    <name type="scientific">Bursaphelenchus xylophilus</name>
    <name type="common">Pinewood nematode worm</name>
    <name type="synonym">Aphelenchoides xylophilus</name>
    <dbReference type="NCBI Taxonomy" id="6326"/>
    <lineage>
        <taxon>Eukaryota</taxon>
        <taxon>Metazoa</taxon>
        <taxon>Ecdysozoa</taxon>
        <taxon>Nematoda</taxon>
        <taxon>Chromadorea</taxon>
        <taxon>Rhabditida</taxon>
        <taxon>Tylenchina</taxon>
        <taxon>Tylenchomorpha</taxon>
        <taxon>Aphelenchoidea</taxon>
        <taxon>Aphelenchoididae</taxon>
        <taxon>Bursaphelenchus</taxon>
    </lineage>
</organism>
<dbReference type="CDD" id="cd19071">
    <property type="entry name" value="AKR_AKR1-5-like"/>
    <property type="match status" value="1"/>
</dbReference>
<reference evidence="2" key="2">
    <citation type="submission" date="2020-09" db="EMBL/GenBank/DDBJ databases">
        <authorList>
            <person name="Kikuchi T."/>
        </authorList>
    </citation>
    <scope>NUCLEOTIDE SEQUENCE</scope>
    <source>
        <strain evidence="2">Ka4C1</strain>
    </source>
</reference>
<evidence type="ECO:0000313" key="3">
    <source>
        <dbReference type="Proteomes" id="UP000095284"/>
    </source>
</evidence>
<dbReference type="EMBL" id="CAJFCV020000003">
    <property type="protein sequence ID" value="CAG9111483.1"/>
    <property type="molecule type" value="Genomic_DNA"/>
</dbReference>
<proteinExistence type="predicted"/>
<gene>
    <name evidence="2" type="ORF">BXYJ_LOCUS7753</name>
</gene>